<keyword evidence="2" id="KW-1003">Cell membrane</keyword>
<dbReference type="Proteomes" id="UP000823821">
    <property type="component" value="Unassembled WGS sequence"/>
</dbReference>
<dbReference type="InterPro" id="IPR050638">
    <property type="entry name" value="AA-Vitamin_Transporters"/>
</dbReference>
<evidence type="ECO:0000259" key="7">
    <source>
        <dbReference type="Pfam" id="PF00892"/>
    </source>
</evidence>
<proteinExistence type="predicted"/>
<feature type="transmembrane region" description="Helical" evidence="6">
    <location>
        <begin position="211"/>
        <end position="237"/>
    </location>
</feature>
<evidence type="ECO:0000256" key="1">
    <source>
        <dbReference type="ARBA" id="ARBA00004651"/>
    </source>
</evidence>
<feature type="transmembrane region" description="Helical" evidence="6">
    <location>
        <begin position="273"/>
        <end position="291"/>
    </location>
</feature>
<comment type="caution">
    <text evidence="8">The sequence shown here is derived from an EMBL/GenBank/DDBJ whole genome shotgun (WGS) entry which is preliminary data.</text>
</comment>
<evidence type="ECO:0000313" key="8">
    <source>
        <dbReference type="EMBL" id="HJA79608.1"/>
    </source>
</evidence>
<evidence type="ECO:0000256" key="3">
    <source>
        <dbReference type="ARBA" id="ARBA00022692"/>
    </source>
</evidence>
<dbReference type="AlphaFoldDB" id="A0A9D2HQC1"/>
<name>A0A9D2HQC1_9BACT</name>
<reference evidence="8" key="2">
    <citation type="submission" date="2021-04" db="EMBL/GenBank/DDBJ databases">
        <authorList>
            <person name="Gilroy R."/>
        </authorList>
    </citation>
    <scope>NUCLEOTIDE SEQUENCE</scope>
    <source>
        <strain evidence="8">5032</strain>
    </source>
</reference>
<feature type="transmembrane region" description="Helical" evidence="6">
    <location>
        <begin position="37"/>
        <end position="57"/>
    </location>
</feature>
<feature type="domain" description="EamA" evidence="7">
    <location>
        <begin position="12"/>
        <end position="141"/>
    </location>
</feature>
<organism evidence="8 9">
    <name type="scientific">Candidatus Desulfovibrio intestinavium</name>
    <dbReference type="NCBI Taxonomy" id="2838534"/>
    <lineage>
        <taxon>Bacteria</taxon>
        <taxon>Pseudomonadati</taxon>
        <taxon>Thermodesulfobacteriota</taxon>
        <taxon>Desulfovibrionia</taxon>
        <taxon>Desulfovibrionales</taxon>
        <taxon>Desulfovibrionaceae</taxon>
        <taxon>Desulfovibrio</taxon>
    </lineage>
</organism>
<evidence type="ECO:0000256" key="2">
    <source>
        <dbReference type="ARBA" id="ARBA00022475"/>
    </source>
</evidence>
<evidence type="ECO:0000256" key="6">
    <source>
        <dbReference type="SAM" id="Phobius"/>
    </source>
</evidence>
<dbReference type="PANTHER" id="PTHR32322">
    <property type="entry name" value="INNER MEMBRANE TRANSPORTER"/>
    <property type="match status" value="1"/>
</dbReference>
<dbReference type="Gene3D" id="1.10.3730.20">
    <property type="match status" value="1"/>
</dbReference>
<dbReference type="EMBL" id="DWZD01000047">
    <property type="protein sequence ID" value="HJA79608.1"/>
    <property type="molecule type" value="Genomic_DNA"/>
</dbReference>
<evidence type="ECO:0000256" key="5">
    <source>
        <dbReference type="ARBA" id="ARBA00023136"/>
    </source>
</evidence>
<dbReference type="Pfam" id="PF00892">
    <property type="entry name" value="EamA"/>
    <property type="match status" value="2"/>
</dbReference>
<feature type="transmembrane region" description="Helical" evidence="6">
    <location>
        <begin position="130"/>
        <end position="153"/>
    </location>
</feature>
<sequence length="329" mass="36163">MTRTDNRHFYGLLALTAAIWGLQPLFIKLVVAELTPTTLTAVRYAIIVVFFFVIVFWRGAPVLPRRDCLLPLICMGLTGVAFNNIAQFSGLQYSSVGNATLIGSTTPASTALLAAVFLREKLMPIEWLGILSSLLGTLFLVSHGSLDMILSLSFNRGDLLFFACQQGWAIYSLIGVRVMTRLSALTATTWAGVFGVGWTVLYGLTSGELRLVPASTTCWLALGYVVFLGGIFAMLAWNLSLKAVGAGRAAIFLNLMPLAGVTAGVVLLDEPFVWQQCFGAVGMLAGIYILTHSHQIMRYTNRRLLRRAKALSHLRRPRREQPVPPWQKR</sequence>
<protein>
    <submittedName>
        <fullName evidence="8">DMT family transporter</fullName>
    </submittedName>
</protein>
<feature type="transmembrane region" description="Helical" evidence="6">
    <location>
        <begin position="98"/>
        <end position="118"/>
    </location>
</feature>
<keyword evidence="3 6" id="KW-0812">Transmembrane</keyword>
<keyword evidence="4 6" id="KW-1133">Transmembrane helix</keyword>
<evidence type="ECO:0000256" key="4">
    <source>
        <dbReference type="ARBA" id="ARBA00022989"/>
    </source>
</evidence>
<dbReference type="SUPFAM" id="SSF103481">
    <property type="entry name" value="Multidrug resistance efflux transporter EmrE"/>
    <property type="match status" value="2"/>
</dbReference>
<accession>A0A9D2HQC1</accession>
<dbReference type="InterPro" id="IPR037185">
    <property type="entry name" value="EmrE-like"/>
</dbReference>
<keyword evidence="5 6" id="KW-0472">Membrane</keyword>
<feature type="domain" description="EamA" evidence="7">
    <location>
        <begin position="156"/>
        <end position="290"/>
    </location>
</feature>
<feature type="transmembrane region" description="Helical" evidence="6">
    <location>
        <begin position="249"/>
        <end position="267"/>
    </location>
</feature>
<gene>
    <name evidence="8" type="ORF">H9784_08620</name>
</gene>
<feature type="transmembrane region" description="Helical" evidence="6">
    <location>
        <begin position="185"/>
        <end position="205"/>
    </location>
</feature>
<dbReference type="InterPro" id="IPR000620">
    <property type="entry name" value="EamA_dom"/>
</dbReference>
<feature type="transmembrane region" description="Helical" evidence="6">
    <location>
        <begin position="12"/>
        <end position="31"/>
    </location>
</feature>
<dbReference type="GO" id="GO:0005886">
    <property type="term" value="C:plasma membrane"/>
    <property type="evidence" value="ECO:0007669"/>
    <property type="project" value="UniProtKB-SubCell"/>
</dbReference>
<comment type="subcellular location">
    <subcellularLocation>
        <location evidence="1">Cell membrane</location>
        <topology evidence="1">Multi-pass membrane protein</topology>
    </subcellularLocation>
</comment>
<reference evidence="8" key="1">
    <citation type="journal article" date="2021" name="PeerJ">
        <title>Extensive microbial diversity within the chicken gut microbiome revealed by metagenomics and culture.</title>
        <authorList>
            <person name="Gilroy R."/>
            <person name="Ravi A."/>
            <person name="Getino M."/>
            <person name="Pursley I."/>
            <person name="Horton D.L."/>
            <person name="Alikhan N.F."/>
            <person name="Baker D."/>
            <person name="Gharbi K."/>
            <person name="Hall N."/>
            <person name="Watson M."/>
            <person name="Adriaenssens E.M."/>
            <person name="Foster-Nyarko E."/>
            <person name="Jarju S."/>
            <person name="Secka A."/>
            <person name="Antonio M."/>
            <person name="Oren A."/>
            <person name="Chaudhuri R.R."/>
            <person name="La Ragione R."/>
            <person name="Hildebrand F."/>
            <person name="Pallen M.J."/>
        </authorList>
    </citation>
    <scope>NUCLEOTIDE SEQUENCE</scope>
    <source>
        <strain evidence="8">5032</strain>
    </source>
</reference>
<evidence type="ECO:0000313" key="9">
    <source>
        <dbReference type="Proteomes" id="UP000823821"/>
    </source>
</evidence>
<feature type="transmembrane region" description="Helical" evidence="6">
    <location>
        <begin position="159"/>
        <end position="178"/>
    </location>
</feature>
<dbReference type="PANTHER" id="PTHR32322:SF18">
    <property type="entry name" value="S-ADENOSYLMETHIONINE_S-ADENOSYLHOMOCYSTEINE TRANSPORTER"/>
    <property type="match status" value="1"/>
</dbReference>
<feature type="transmembrane region" description="Helical" evidence="6">
    <location>
        <begin position="69"/>
        <end position="86"/>
    </location>
</feature>